<dbReference type="Proteomes" id="UP000002630">
    <property type="component" value="Linkage Group LG14"/>
</dbReference>
<protein>
    <recommendedName>
        <fullName evidence="2">BTB domain-containing protein</fullName>
    </recommendedName>
</protein>
<dbReference type="PANTHER" id="PTHR24413">
    <property type="entry name" value="SPECKLE-TYPE POZ PROTEIN"/>
    <property type="match status" value="1"/>
</dbReference>
<dbReference type="InterPro" id="IPR011333">
    <property type="entry name" value="SKP1/BTB/POZ_sf"/>
</dbReference>
<evidence type="ECO:0000313" key="4">
    <source>
        <dbReference type="Proteomes" id="UP000002630"/>
    </source>
</evidence>
<dbReference type="Gene3D" id="1.25.40.420">
    <property type="match status" value="1"/>
</dbReference>
<proteinExistence type="predicted"/>
<dbReference type="EMBL" id="FN648696">
    <property type="protein sequence ID" value="CBJ48840.1"/>
    <property type="molecule type" value="Genomic_DNA"/>
</dbReference>
<organism evidence="3 4">
    <name type="scientific">Ectocarpus siliculosus</name>
    <name type="common">Brown alga</name>
    <name type="synonym">Conferva siliculosa</name>
    <dbReference type="NCBI Taxonomy" id="2880"/>
    <lineage>
        <taxon>Eukaryota</taxon>
        <taxon>Sar</taxon>
        <taxon>Stramenopiles</taxon>
        <taxon>Ochrophyta</taxon>
        <taxon>PX clade</taxon>
        <taxon>Phaeophyceae</taxon>
        <taxon>Ectocarpales</taxon>
        <taxon>Ectocarpaceae</taxon>
        <taxon>Ectocarpus</taxon>
    </lineage>
</organism>
<dbReference type="OMA" id="PANNMYS"/>
<feature type="domain" description="BTB" evidence="2">
    <location>
        <begin position="145"/>
        <end position="215"/>
    </location>
</feature>
<dbReference type="OrthoDB" id="10249567at2759"/>
<dbReference type="CDD" id="cd18294">
    <property type="entry name" value="BTB_POZ_BTBD19"/>
    <property type="match status" value="1"/>
</dbReference>
<evidence type="ECO:0000256" key="1">
    <source>
        <dbReference type="SAM" id="MobiDB-lite"/>
    </source>
</evidence>
<dbReference type="Gene3D" id="3.30.710.10">
    <property type="entry name" value="Potassium Channel Kv1.1, Chain A"/>
    <property type="match status" value="1"/>
</dbReference>
<name>D7G2Y3_ECTSI</name>
<sequence>MATANANAAPGATRPVDQHVEFVVKPAEDLILEGSERSVIRVRAGTPYSCLMLKNQRFSSLFRHYAKHHGLRKDDLAYYFTEELQNEDTPETVFLLVRDEIVVRRRKSKSDSVSDDEAEVDPDSLCPDDMFIEQMGSLLDDDEHCDVTFFVGPSRTEVKAHKTHLVARSEYFRSMFRKGAMRESETSEVTVMEHDEATLRQMLEYIYTNRVKDMPGLSADEVIKLLALANEFLLEELKVLCEHSARKIVSVANVAKMLLAAERYQAETLKSSCLAYVQKNMPEVCRYPAFEAEVSANPKLSMFILQGMADAREEASGGGVKKATAMPRAKRRRVGSSGGMGARGRDGAEVPSGRL</sequence>
<dbReference type="SUPFAM" id="SSF54695">
    <property type="entry name" value="POZ domain"/>
    <property type="match status" value="1"/>
</dbReference>
<gene>
    <name evidence="3" type="ORF">Esi_0049_0070</name>
</gene>
<feature type="region of interest" description="Disordered" evidence="1">
    <location>
        <begin position="315"/>
        <end position="355"/>
    </location>
</feature>
<dbReference type="Pfam" id="PF00651">
    <property type="entry name" value="BTB"/>
    <property type="match status" value="1"/>
</dbReference>
<dbReference type="SMART" id="SM00225">
    <property type="entry name" value="BTB"/>
    <property type="match status" value="1"/>
</dbReference>
<dbReference type="AlphaFoldDB" id="D7G2Y3"/>
<reference evidence="3 4" key="1">
    <citation type="journal article" date="2010" name="Nature">
        <title>The Ectocarpus genome and the independent evolution of multicellularity in brown algae.</title>
        <authorList>
            <person name="Cock J.M."/>
            <person name="Sterck L."/>
            <person name="Rouze P."/>
            <person name="Scornet D."/>
            <person name="Allen A.E."/>
            <person name="Amoutzias G."/>
            <person name="Anthouard V."/>
            <person name="Artiguenave F."/>
            <person name="Aury J.M."/>
            <person name="Badger J.H."/>
            <person name="Beszteri B."/>
            <person name="Billiau K."/>
            <person name="Bonnet E."/>
            <person name="Bothwell J.H."/>
            <person name="Bowler C."/>
            <person name="Boyen C."/>
            <person name="Brownlee C."/>
            <person name="Carrano C.J."/>
            <person name="Charrier B."/>
            <person name="Cho G.Y."/>
            <person name="Coelho S.M."/>
            <person name="Collen J."/>
            <person name="Corre E."/>
            <person name="Da Silva C."/>
            <person name="Delage L."/>
            <person name="Delaroque N."/>
            <person name="Dittami S.M."/>
            <person name="Doulbeau S."/>
            <person name="Elias M."/>
            <person name="Farnham G."/>
            <person name="Gachon C.M."/>
            <person name="Gschloessl B."/>
            <person name="Heesch S."/>
            <person name="Jabbari K."/>
            <person name="Jubin C."/>
            <person name="Kawai H."/>
            <person name="Kimura K."/>
            <person name="Kloareg B."/>
            <person name="Kupper F.C."/>
            <person name="Lang D."/>
            <person name="Le Bail A."/>
            <person name="Leblanc C."/>
            <person name="Lerouge P."/>
            <person name="Lohr M."/>
            <person name="Lopez P.J."/>
            <person name="Martens C."/>
            <person name="Maumus F."/>
            <person name="Michel G."/>
            <person name="Miranda-Saavedra D."/>
            <person name="Morales J."/>
            <person name="Moreau H."/>
            <person name="Motomura T."/>
            <person name="Nagasato C."/>
            <person name="Napoli C.A."/>
            <person name="Nelson D.R."/>
            <person name="Nyvall-Collen P."/>
            <person name="Peters A.F."/>
            <person name="Pommier C."/>
            <person name="Potin P."/>
            <person name="Poulain J."/>
            <person name="Quesneville H."/>
            <person name="Read B."/>
            <person name="Rensing S.A."/>
            <person name="Ritter A."/>
            <person name="Rousvoal S."/>
            <person name="Samanta M."/>
            <person name="Samson G."/>
            <person name="Schroeder D.C."/>
            <person name="Segurens B."/>
            <person name="Strittmatter M."/>
            <person name="Tonon T."/>
            <person name="Tregear J.W."/>
            <person name="Valentin K."/>
            <person name="von Dassow P."/>
            <person name="Yamagishi T."/>
            <person name="Van de Peer Y."/>
            <person name="Wincker P."/>
        </authorList>
    </citation>
    <scope>NUCLEOTIDE SEQUENCE [LARGE SCALE GENOMIC DNA]</scope>
    <source>
        <strain evidence="4">Ec32 / CCAP1310/4</strain>
    </source>
</reference>
<evidence type="ECO:0000313" key="3">
    <source>
        <dbReference type="EMBL" id="CBJ48840.1"/>
    </source>
</evidence>
<dbReference type="InterPro" id="IPR000210">
    <property type="entry name" value="BTB/POZ_dom"/>
</dbReference>
<dbReference type="EMBL" id="FN649739">
    <property type="protein sequence ID" value="CBJ48840.1"/>
    <property type="molecule type" value="Genomic_DNA"/>
</dbReference>
<dbReference type="PROSITE" id="PS50097">
    <property type="entry name" value="BTB"/>
    <property type="match status" value="1"/>
</dbReference>
<accession>D7G2Y3</accession>
<dbReference type="STRING" id="2880.D7G2Y3"/>
<dbReference type="eggNOG" id="KOG1987">
    <property type="taxonomic scope" value="Eukaryota"/>
</dbReference>
<keyword evidence="4" id="KW-1185">Reference proteome</keyword>
<evidence type="ECO:0000259" key="2">
    <source>
        <dbReference type="PROSITE" id="PS50097"/>
    </source>
</evidence>
<dbReference type="InParanoid" id="D7G2Y3"/>